<gene>
    <name evidence="5" type="primary">PBP2</name>
    <name evidence="5" type="ORF">H4219_000635</name>
</gene>
<accession>A0A9W8A5N3</accession>
<evidence type="ECO:0000313" key="5">
    <source>
        <dbReference type="EMBL" id="KAJ1921597.1"/>
    </source>
</evidence>
<feature type="domain" description="K Homology" evidence="4">
    <location>
        <begin position="90"/>
        <end position="163"/>
    </location>
</feature>
<dbReference type="Gene3D" id="3.30.310.210">
    <property type="match status" value="1"/>
</dbReference>
<feature type="domain" description="K Homology" evidence="4">
    <location>
        <begin position="433"/>
        <end position="503"/>
    </location>
</feature>
<evidence type="ECO:0000259" key="4">
    <source>
        <dbReference type="SMART" id="SM00322"/>
    </source>
</evidence>
<feature type="region of interest" description="Disordered" evidence="3">
    <location>
        <begin position="24"/>
        <end position="82"/>
    </location>
</feature>
<keyword evidence="6" id="KW-1185">Reference proteome</keyword>
<proteinExistence type="predicted"/>
<keyword evidence="2" id="KW-0694">RNA-binding</keyword>
<dbReference type="Gene3D" id="3.30.1370.10">
    <property type="entry name" value="K Homology domain, type 1"/>
    <property type="match status" value="1"/>
</dbReference>
<dbReference type="SUPFAM" id="SSF54791">
    <property type="entry name" value="Eukaryotic type KH-domain (KH-domain type I)"/>
    <property type="match status" value="3"/>
</dbReference>
<reference evidence="5" key="1">
    <citation type="submission" date="2022-07" db="EMBL/GenBank/DDBJ databases">
        <title>Phylogenomic reconstructions and comparative analyses of Kickxellomycotina fungi.</title>
        <authorList>
            <person name="Reynolds N.K."/>
            <person name="Stajich J.E."/>
            <person name="Barry K."/>
            <person name="Grigoriev I.V."/>
            <person name="Crous P."/>
            <person name="Smith M.E."/>
        </authorList>
    </citation>
    <scope>NUCLEOTIDE SEQUENCE</scope>
    <source>
        <strain evidence="5">NBRC 100468</strain>
    </source>
</reference>
<keyword evidence="1" id="KW-0677">Repeat</keyword>
<feature type="domain" description="K Homology" evidence="4">
    <location>
        <begin position="180"/>
        <end position="251"/>
    </location>
</feature>
<dbReference type="InterPro" id="IPR004088">
    <property type="entry name" value="KH_dom_type_1"/>
</dbReference>
<sequence>MSFAIMDTHTNMEDAESTISMSESIEGQMDEQKSNKRNYFSENMNEGSNSANNSDDEHDEDKVRPTKRSAVSSTYNDAQKSSGLASIRNTKFTMRIVVYKEDAENIFGAEYAEKDQMEQRSQTNIKIITGEGNPGATKDRVIGINGILSNICKALFTIAEALLQAKERAQNSDSNADTRPRVSLRVLVPHRCVGSIMGRGGNYISSVRSKAGVDIHTSESPLAQSSERIVEIVGTPRDIENALNMIGEPLLKDIEVYNEADHYVPSENIESAMLVETQARRRGNARRPNSGRFPGPYNNGNGTHRQKHSMNDRHYNNRGPVQHQQMAFAYQGANNPYFVQQPGVAAGMMAFSPNNQYPGMSAQVGTNPYTAYSGQPQMTYGYPMQQGMYGYAIPDPAGMYGRGNVQHAGYQQRPRTMSRAQGYNNNSRDGASSGYSQQISIPEDRAGAVIGRKGEFINFIRTKFNVNVNIPDRVQGQSNRIATVRGSQGDVAQAIAAIQQKVVEGAGQH</sequence>
<dbReference type="OrthoDB" id="1937934at2759"/>
<evidence type="ECO:0000256" key="2">
    <source>
        <dbReference type="PROSITE-ProRule" id="PRU00117"/>
    </source>
</evidence>
<organism evidence="5 6">
    <name type="scientific">Mycoemilia scoparia</name>
    <dbReference type="NCBI Taxonomy" id="417184"/>
    <lineage>
        <taxon>Eukaryota</taxon>
        <taxon>Fungi</taxon>
        <taxon>Fungi incertae sedis</taxon>
        <taxon>Zoopagomycota</taxon>
        <taxon>Kickxellomycotina</taxon>
        <taxon>Kickxellomycetes</taxon>
        <taxon>Kickxellales</taxon>
        <taxon>Kickxellaceae</taxon>
        <taxon>Mycoemilia</taxon>
    </lineage>
</organism>
<dbReference type="GO" id="GO:0003723">
    <property type="term" value="F:RNA binding"/>
    <property type="evidence" value="ECO:0007669"/>
    <property type="project" value="UniProtKB-UniRule"/>
</dbReference>
<dbReference type="Proteomes" id="UP001150538">
    <property type="component" value="Unassembled WGS sequence"/>
</dbReference>
<dbReference type="CDD" id="cd00105">
    <property type="entry name" value="KH-I"/>
    <property type="match status" value="1"/>
</dbReference>
<name>A0A9W8A5N3_9FUNG</name>
<protein>
    <submittedName>
        <fullName evidence="5">PAB1 binding protein</fullName>
    </submittedName>
</protein>
<dbReference type="InterPro" id="IPR004087">
    <property type="entry name" value="KH_dom"/>
</dbReference>
<evidence type="ECO:0000256" key="1">
    <source>
        <dbReference type="ARBA" id="ARBA00022737"/>
    </source>
</evidence>
<dbReference type="EMBL" id="JANBPU010000004">
    <property type="protein sequence ID" value="KAJ1921597.1"/>
    <property type="molecule type" value="Genomic_DNA"/>
</dbReference>
<evidence type="ECO:0000256" key="3">
    <source>
        <dbReference type="SAM" id="MobiDB-lite"/>
    </source>
</evidence>
<feature type="compositionally biased region" description="Polar residues" evidence="3">
    <location>
        <begin position="69"/>
        <end position="82"/>
    </location>
</feature>
<dbReference type="AlphaFoldDB" id="A0A9W8A5N3"/>
<dbReference type="PANTHER" id="PTHR10288">
    <property type="entry name" value="KH DOMAIN CONTAINING RNA BINDING PROTEIN"/>
    <property type="match status" value="1"/>
</dbReference>
<feature type="region of interest" description="Disordered" evidence="3">
    <location>
        <begin position="281"/>
        <end position="309"/>
    </location>
</feature>
<dbReference type="Pfam" id="PF00013">
    <property type="entry name" value="KH_1"/>
    <property type="match status" value="2"/>
</dbReference>
<dbReference type="PROSITE" id="PS50084">
    <property type="entry name" value="KH_TYPE_1"/>
    <property type="match status" value="2"/>
</dbReference>
<comment type="caution">
    <text evidence="5">The sequence shown here is derived from an EMBL/GenBank/DDBJ whole genome shotgun (WGS) entry which is preliminary data.</text>
</comment>
<feature type="compositionally biased region" description="Polar residues" evidence="3">
    <location>
        <begin position="37"/>
        <end position="53"/>
    </location>
</feature>
<dbReference type="SMART" id="SM00322">
    <property type="entry name" value="KH"/>
    <property type="match status" value="3"/>
</dbReference>
<dbReference type="InterPro" id="IPR036612">
    <property type="entry name" value="KH_dom_type_1_sf"/>
</dbReference>
<evidence type="ECO:0000313" key="6">
    <source>
        <dbReference type="Proteomes" id="UP001150538"/>
    </source>
</evidence>